<dbReference type="EC" id="3.2.1.26" evidence="3 8"/>
<dbReference type="Pfam" id="PF00251">
    <property type="entry name" value="Glyco_hydro_32N"/>
    <property type="match status" value="1"/>
</dbReference>
<dbReference type="SUPFAM" id="SSF49899">
    <property type="entry name" value="Concanavalin A-like lectins/glucanases"/>
    <property type="match status" value="1"/>
</dbReference>
<evidence type="ECO:0000256" key="4">
    <source>
        <dbReference type="ARBA" id="ARBA00019623"/>
    </source>
</evidence>
<dbReference type="PANTHER" id="PTHR43101">
    <property type="entry name" value="BETA-FRUCTOSIDASE"/>
    <property type="match status" value="1"/>
</dbReference>
<keyword evidence="13" id="KW-1185">Reference proteome</keyword>
<evidence type="ECO:0000256" key="8">
    <source>
        <dbReference type="RuleBase" id="RU362110"/>
    </source>
</evidence>
<dbReference type="SMART" id="SM00640">
    <property type="entry name" value="Glyco_32"/>
    <property type="match status" value="1"/>
</dbReference>
<keyword evidence="6 8" id="KW-0326">Glycosidase</keyword>
<dbReference type="EMBL" id="JBHSSD010000032">
    <property type="protein sequence ID" value="MFC6164350.1"/>
    <property type="molecule type" value="Genomic_DNA"/>
</dbReference>
<protein>
    <recommendedName>
        <fullName evidence="4 8">Sucrose-6-phosphate hydrolase</fullName>
        <ecNumber evidence="3 8">3.2.1.26</ecNumber>
    </recommendedName>
    <alternativeName>
        <fullName evidence="7 9">Invertase</fullName>
    </alternativeName>
</protein>
<evidence type="ECO:0000256" key="7">
    <source>
        <dbReference type="ARBA" id="ARBA00033367"/>
    </source>
</evidence>
<dbReference type="GO" id="GO:0016787">
    <property type="term" value="F:hydrolase activity"/>
    <property type="evidence" value="ECO:0007669"/>
    <property type="project" value="UniProtKB-KW"/>
</dbReference>
<dbReference type="CDD" id="cd08996">
    <property type="entry name" value="GH32_FFase"/>
    <property type="match status" value="1"/>
</dbReference>
<dbReference type="InterPro" id="IPR023296">
    <property type="entry name" value="Glyco_hydro_beta-prop_sf"/>
</dbReference>
<dbReference type="InterPro" id="IPR051214">
    <property type="entry name" value="GH32_Enzymes"/>
</dbReference>
<evidence type="ECO:0000256" key="2">
    <source>
        <dbReference type="ARBA" id="ARBA00009902"/>
    </source>
</evidence>
<dbReference type="InterPro" id="IPR001362">
    <property type="entry name" value="Glyco_hydro_32"/>
</dbReference>
<name>A0ABW1R7I7_9LACO</name>
<dbReference type="SUPFAM" id="SSF75005">
    <property type="entry name" value="Arabinanase/levansucrase/invertase"/>
    <property type="match status" value="1"/>
</dbReference>
<evidence type="ECO:0000313" key="12">
    <source>
        <dbReference type="EMBL" id="MFC6164350.1"/>
    </source>
</evidence>
<feature type="domain" description="Glycosyl hydrolase family 32 C-terminal" evidence="11">
    <location>
        <begin position="327"/>
        <end position="457"/>
    </location>
</feature>
<evidence type="ECO:0000259" key="11">
    <source>
        <dbReference type="Pfam" id="PF08244"/>
    </source>
</evidence>
<comment type="subcellular location">
    <subcellularLocation>
        <location evidence="9">Cytoplasm</location>
    </subcellularLocation>
</comment>
<evidence type="ECO:0000256" key="3">
    <source>
        <dbReference type="ARBA" id="ARBA00012758"/>
    </source>
</evidence>
<dbReference type="NCBIfam" id="TIGR01322">
    <property type="entry name" value="scrB_fam"/>
    <property type="match status" value="1"/>
</dbReference>
<evidence type="ECO:0000256" key="6">
    <source>
        <dbReference type="ARBA" id="ARBA00023295"/>
    </source>
</evidence>
<feature type="domain" description="Glycosyl hydrolase family 32 N-terminal" evidence="10">
    <location>
        <begin position="17"/>
        <end position="324"/>
    </location>
</feature>
<sequence>MPTKIEVTNNRYRLGYHLMTPGGWMNDPNGFCYFQGYYHVFYQYYPYSAAWGPMHWGHARSKDLVSWETLPTALTPGDSEDEDGCFSGSAVVKDDKLFLIYTGHHYYGDNDPDHFWQNQNLAYSTDGIHFTKYAHNPIIAKAPVDNTQHFRDPKVWQADDHYYLVLGSQDQQGLGRVLLYRSDDLMDWTYLGPIAGAKDVQHEGFMWECPDLFNLNGQQVLLTSPQGIKATDKQYLNLFQTGYFIGQLDYQQPQLQHRTDFQELDHGHDFYATQTVLTPDGRRVVLGWMAMWESQMPEQADGWAGALTLPRELTLKGHQLVMQPVREVAALRTQTLLNQQATVNGTADFGNNLEQAEFKASLDLTATQQLKSTISLMNASQQAVVSLTFDQATGDLVLHRADRPDARYAVTATDRDSLELDLFIDTSSIELFINGGTVVFTERFYDDTAKSLQLQTDQAVTVTAKLFALNGQANQY</sequence>
<dbReference type="Pfam" id="PF08244">
    <property type="entry name" value="Glyco_hydro_32C"/>
    <property type="match status" value="1"/>
</dbReference>
<dbReference type="RefSeq" id="WP_137640925.1">
    <property type="nucleotide sequence ID" value="NZ_BJDK01000033.1"/>
</dbReference>
<evidence type="ECO:0000256" key="5">
    <source>
        <dbReference type="ARBA" id="ARBA00022801"/>
    </source>
</evidence>
<dbReference type="Gene3D" id="2.115.10.20">
    <property type="entry name" value="Glycosyl hydrolase domain, family 43"/>
    <property type="match status" value="1"/>
</dbReference>
<comment type="pathway">
    <text evidence="1 9">Glycan biosynthesis; sucrose metabolism.</text>
</comment>
<dbReference type="InterPro" id="IPR006232">
    <property type="entry name" value="Suc6P_hydrolase"/>
</dbReference>
<organism evidence="12 13">
    <name type="scientific">Lactiplantibacillus dongliensis</name>
    <dbReference type="NCBI Taxonomy" id="2559919"/>
    <lineage>
        <taxon>Bacteria</taxon>
        <taxon>Bacillati</taxon>
        <taxon>Bacillota</taxon>
        <taxon>Bacilli</taxon>
        <taxon>Lactobacillales</taxon>
        <taxon>Lactobacillaceae</taxon>
        <taxon>Lactiplantibacillus</taxon>
    </lineage>
</organism>
<reference evidence="13" key="1">
    <citation type="journal article" date="2019" name="Int. J. Syst. Evol. Microbiol.">
        <title>The Global Catalogue of Microorganisms (GCM) 10K type strain sequencing project: providing services to taxonomists for standard genome sequencing and annotation.</title>
        <authorList>
            <consortium name="The Broad Institute Genomics Platform"/>
            <consortium name="The Broad Institute Genome Sequencing Center for Infectious Disease"/>
            <person name="Wu L."/>
            <person name="Ma J."/>
        </authorList>
    </citation>
    <scope>NUCLEOTIDE SEQUENCE [LARGE SCALE GENOMIC DNA]</scope>
    <source>
        <strain evidence="13">CCM 8932</strain>
    </source>
</reference>
<accession>A0ABW1R7I7</accession>
<evidence type="ECO:0000256" key="1">
    <source>
        <dbReference type="ARBA" id="ARBA00004914"/>
    </source>
</evidence>
<dbReference type="Proteomes" id="UP001596253">
    <property type="component" value="Unassembled WGS sequence"/>
</dbReference>
<comment type="similarity">
    <text evidence="2 8">Belongs to the glycosyl hydrolase 32 family.</text>
</comment>
<keyword evidence="9" id="KW-0963">Cytoplasm</keyword>
<comment type="function">
    <text evidence="9">Enables the bacterium to metabolize sucrose as a sole carbon source.</text>
</comment>
<keyword evidence="9" id="KW-0119">Carbohydrate metabolism</keyword>
<proteinExistence type="inferred from homology"/>
<dbReference type="InterPro" id="IPR013320">
    <property type="entry name" value="ConA-like_dom_sf"/>
</dbReference>
<keyword evidence="5 8" id="KW-0378">Hydrolase</keyword>
<comment type="catalytic activity">
    <reaction evidence="8">
        <text>Hydrolysis of terminal non-reducing beta-D-fructofuranoside residues in beta-D-fructofuranosides.</text>
        <dbReference type="EC" id="3.2.1.26"/>
    </reaction>
</comment>
<comment type="caution">
    <text evidence="12">The sequence shown here is derived from an EMBL/GenBank/DDBJ whole genome shotgun (WGS) entry which is preliminary data.</text>
</comment>
<gene>
    <name evidence="12" type="ORF">ACFP3T_06695</name>
</gene>
<evidence type="ECO:0000256" key="9">
    <source>
        <dbReference type="RuleBase" id="RU365015"/>
    </source>
</evidence>
<dbReference type="InterPro" id="IPR013148">
    <property type="entry name" value="Glyco_hydro_32_N"/>
</dbReference>
<evidence type="ECO:0000259" key="10">
    <source>
        <dbReference type="Pfam" id="PF00251"/>
    </source>
</evidence>
<dbReference type="PANTHER" id="PTHR43101:SF1">
    <property type="entry name" value="BETA-FRUCTOSIDASE"/>
    <property type="match status" value="1"/>
</dbReference>
<dbReference type="Gene3D" id="2.60.120.560">
    <property type="entry name" value="Exo-inulinase, domain 1"/>
    <property type="match status" value="1"/>
</dbReference>
<dbReference type="InterPro" id="IPR013189">
    <property type="entry name" value="Glyco_hydro_32_C"/>
</dbReference>
<evidence type="ECO:0000313" key="13">
    <source>
        <dbReference type="Proteomes" id="UP001596253"/>
    </source>
</evidence>